<gene>
    <name evidence="1" type="ORF">APZ42_017167</name>
</gene>
<dbReference type="OrthoDB" id="64868at2759"/>
<name>A0A164ZP86_9CRUS</name>
<organism evidence="1 2">
    <name type="scientific">Daphnia magna</name>
    <dbReference type="NCBI Taxonomy" id="35525"/>
    <lineage>
        <taxon>Eukaryota</taxon>
        <taxon>Metazoa</taxon>
        <taxon>Ecdysozoa</taxon>
        <taxon>Arthropoda</taxon>
        <taxon>Crustacea</taxon>
        <taxon>Branchiopoda</taxon>
        <taxon>Diplostraca</taxon>
        <taxon>Cladocera</taxon>
        <taxon>Anomopoda</taxon>
        <taxon>Daphniidae</taxon>
        <taxon>Daphnia</taxon>
    </lineage>
</organism>
<dbReference type="AlphaFoldDB" id="A0A164ZP86"/>
<protein>
    <submittedName>
        <fullName evidence="1">Dynein heavy chain 10, axonemal</fullName>
    </submittedName>
</protein>
<evidence type="ECO:0000313" key="1">
    <source>
        <dbReference type="EMBL" id="KZS16576.1"/>
    </source>
</evidence>
<keyword evidence="2" id="KW-1185">Reference proteome</keyword>
<reference evidence="1 2" key="1">
    <citation type="submission" date="2016-03" db="EMBL/GenBank/DDBJ databases">
        <title>EvidentialGene: Evidence-directed Construction of Genes on Genomes.</title>
        <authorList>
            <person name="Gilbert D.G."/>
            <person name="Choi J.-H."/>
            <person name="Mockaitis K."/>
            <person name="Colbourne J."/>
            <person name="Pfrender M."/>
        </authorList>
    </citation>
    <scope>NUCLEOTIDE SEQUENCE [LARGE SCALE GENOMIC DNA]</scope>
    <source>
        <strain evidence="1 2">Xinb3</strain>
        <tissue evidence="1">Complete organism</tissue>
    </source>
</reference>
<evidence type="ECO:0000313" key="2">
    <source>
        <dbReference type="Proteomes" id="UP000076858"/>
    </source>
</evidence>
<proteinExistence type="predicted"/>
<comment type="caution">
    <text evidence="1">The sequence shown here is derived from an EMBL/GenBank/DDBJ whole genome shotgun (WGS) entry which is preliminary data.</text>
</comment>
<dbReference type="EMBL" id="LRGB01000687">
    <property type="protein sequence ID" value="KZS16576.1"/>
    <property type="molecule type" value="Genomic_DNA"/>
</dbReference>
<accession>A0A164ZP86</accession>
<dbReference type="Proteomes" id="UP000076858">
    <property type="component" value="Unassembled WGS sequence"/>
</dbReference>
<sequence>MEVSKLDINGLALLLKKVYLPMMEHLARNENNQEWLDTLSDFEQLLDQFLMLGGGQDLTKLENPLSNKINKTFPTNFPSLRDEYVFWQKQMIELSRQQQWMVQNWGEATIETDSTLRQVHYTLKLFRLVRDPIQVFTEKNTMKEIDFYVKSLASSLKAVILQPSSKSGIHSNRQIY</sequence>